<keyword evidence="1" id="KW-0479">Metal-binding</keyword>
<comment type="similarity">
    <text evidence="4">Belongs to the cyclic nucleotide phosphodiesterase class-III family.</text>
</comment>
<proteinExistence type="inferred from homology"/>
<evidence type="ECO:0000256" key="2">
    <source>
        <dbReference type="ARBA" id="ARBA00022801"/>
    </source>
</evidence>
<protein>
    <submittedName>
        <fullName evidence="6">Icc protein</fullName>
    </submittedName>
</protein>
<dbReference type="SUPFAM" id="SSF56300">
    <property type="entry name" value="Metallo-dependent phosphatases"/>
    <property type="match status" value="1"/>
</dbReference>
<evidence type="ECO:0000313" key="6">
    <source>
        <dbReference type="EMBL" id="PZW29210.1"/>
    </source>
</evidence>
<dbReference type="AlphaFoldDB" id="A0A326U5K1"/>
<dbReference type="Pfam" id="PF00149">
    <property type="entry name" value="Metallophos"/>
    <property type="match status" value="1"/>
</dbReference>
<dbReference type="InterPro" id="IPR004843">
    <property type="entry name" value="Calcineurin-like_PHP"/>
</dbReference>
<dbReference type="GO" id="GO:0046872">
    <property type="term" value="F:metal ion binding"/>
    <property type="evidence" value="ECO:0007669"/>
    <property type="project" value="UniProtKB-KW"/>
</dbReference>
<keyword evidence="7" id="KW-1185">Reference proteome</keyword>
<comment type="caution">
    <text evidence="6">The sequence shown here is derived from an EMBL/GenBank/DDBJ whole genome shotgun (WGS) entry which is preliminary data.</text>
</comment>
<dbReference type="Gene3D" id="3.60.21.10">
    <property type="match status" value="1"/>
</dbReference>
<dbReference type="OrthoDB" id="5505563at2"/>
<organism evidence="6 7">
    <name type="scientific">Thermosporothrix hazakensis</name>
    <dbReference type="NCBI Taxonomy" id="644383"/>
    <lineage>
        <taxon>Bacteria</taxon>
        <taxon>Bacillati</taxon>
        <taxon>Chloroflexota</taxon>
        <taxon>Ktedonobacteria</taxon>
        <taxon>Ktedonobacterales</taxon>
        <taxon>Thermosporotrichaceae</taxon>
        <taxon>Thermosporothrix</taxon>
    </lineage>
</organism>
<keyword evidence="3" id="KW-0408">Iron</keyword>
<accession>A0A326U5K1</accession>
<dbReference type="GO" id="GO:0016787">
    <property type="term" value="F:hydrolase activity"/>
    <property type="evidence" value="ECO:0007669"/>
    <property type="project" value="UniProtKB-KW"/>
</dbReference>
<evidence type="ECO:0000256" key="3">
    <source>
        <dbReference type="ARBA" id="ARBA00023004"/>
    </source>
</evidence>
<dbReference type="InterPro" id="IPR029052">
    <property type="entry name" value="Metallo-depent_PP-like"/>
</dbReference>
<dbReference type="EMBL" id="QKUF01000009">
    <property type="protein sequence ID" value="PZW29210.1"/>
    <property type="molecule type" value="Genomic_DNA"/>
</dbReference>
<dbReference type="InterPro" id="IPR050884">
    <property type="entry name" value="CNP_phosphodiesterase-III"/>
</dbReference>
<reference evidence="6 7" key="1">
    <citation type="submission" date="2018-06" db="EMBL/GenBank/DDBJ databases">
        <title>Genomic Encyclopedia of Archaeal and Bacterial Type Strains, Phase II (KMG-II): from individual species to whole genera.</title>
        <authorList>
            <person name="Goeker M."/>
        </authorList>
    </citation>
    <scope>NUCLEOTIDE SEQUENCE [LARGE SCALE GENOMIC DNA]</scope>
    <source>
        <strain evidence="6 7">ATCC BAA-1881</strain>
    </source>
</reference>
<feature type="domain" description="Calcineurin-like phosphoesterase" evidence="5">
    <location>
        <begin position="4"/>
        <end position="209"/>
    </location>
</feature>
<gene>
    <name evidence="6" type="ORF">EI42_02932</name>
</gene>
<sequence>MSFSFIQITDHHLGETEASLLDGYATAHAFRKVMRHIAEHTAVHVDFLVSTGDLVDDPSEVSYRNLCQMLELQPAQQAPGPALVSIEGLQRFPMYFLPGNHDDRENFFRHLFPGTPPVPHMNARFEHKGVQFLCLDWGPRGKAVPHQDTLEFLAQSLQHSMPTILLMHHHILPVGSRWIDSYLPDDFRAFWKLLDGHQILGIFYGHTHVTSEKLVANIPVYGLRSTAMQFTLTDPPVPCAQPLQYRLVTVQDGFLTTRLFEIPL</sequence>
<evidence type="ECO:0000313" key="7">
    <source>
        <dbReference type="Proteomes" id="UP000248806"/>
    </source>
</evidence>
<evidence type="ECO:0000256" key="1">
    <source>
        <dbReference type="ARBA" id="ARBA00022723"/>
    </source>
</evidence>
<evidence type="ECO:0000256" key="4">
    <source>
        <dbReference type="ARBA" id="ARBA00025742"/>
    </source>
</evidence>
<keyword evidence="2" id="KW-0378">Hydrolase</keyword>
<dbReference type="RefSeq" id="WP_111323196.1">
    <property type="nucleotide sequence ID" value="NZ_BIFX01000001.1"/>
</dbReference>
<evidence type="ECO:0000259" key="5">
    <source>
        <dbReference type="Pfam" id="PF00149"/>
    </source>
</evidence>
<dbReference type="PANTHER" id="PTHR42988:SF2">
    <property type="entry name" value="CYCLIC NUCLEOTIDE PHOSPHODIESTERASE CBUA0032-RELATED"/>
    <property type="match status" value="1"/>
</dbReference>
<dbReference type="PANTHER" id="PTHR42988">
    <property type="entry name" value="PHOSPHOHYDROLASE"/>
    <property type="match status" value="1"/>
</dbReference>
<dbReference type="Proteomes" id="UP000248806">
    <property type="component" value="Unassembled WGS sequence"/>
</dbReference>
<name>A0A326U5K1_THEHA</name>